<keyword evidence="2" id="KW-1185">Reference proteome</keyword>
<dbReference type="RefSeq" id="WP_068589509.1">
    <property type="nucleotide sequence ID" value="NZ_LRXL01000026.1"/>
</dbReference>
<reference evidence="1 2" key="1">
    <citation type="submission" date="2016-02" db="EMBL/GenBank/DDBJ databases">
        <title>Ulvibacter sp. LPB0005, isolated from Thais luteostoma.</title>
        <authorList>
            <person name="Shin S.-K."/>
            <person name="Yi H."/>
        </authorList>
    </citation>
    <scope>NUCLEOTIDE SEQUENCE [LARGE SCALE GENOMIC DNA]</scope>
    <source>
        <strain evidence="1 2">LPB0005</strain>
    </source>
</reference>
<name>A0A167IIH6_9FLAO</name>
<sequence length="277" mass="31033">MIHSQKFREQLLLFVIVISTSLTLHSQVVIGGVDAADGAMLQLDSEDKGFMIPRVALTGRDDHTTITGVEPEGLWVYNTADSGIGENRVNEGFYFYDGTEWVRLYNEGYTRQFEQTSAVRSANQSFTYIIPGLNQTIVAPYTGLYQVHITAYYAAPYGRFSSRKALGYGSVMLYVDGTKVSESFIQSISKTTPGAFRALGEQTTIIHNVDMVEGQSYNLFAAVREWRQVNQDTRDLDFIVNGNYGIWGIRTDVYEGGLPTIDNAQNAYMTVTLLRQY</sequence>
<dbReference type="EMBL" id="LRXL01000026">
    <property type="protein sequence ID" value="OAB79685.1"/>
    <property type="molecule type" value="Genomic_DNA"/>
</dbReference>
<evidence type="ECO:0000313" key="1">
    <source>
        <dbReference type="EMBL" id="OAB79685.1"/>
    </source>
</evidence>
<protein>
    <submittedName>
        <fullName evidence="1">Uncharacterized protein</fullName>
    </submittedName>
</protein>
<accession>A0A167IIH6</accession>
<dbReference type="AlphaFoldDB" id="A0A167IIH6"/>
<proteinExistence type="predicted"/>
<comment type="caution">
    <text evidence="1">The sequence shown here is derived from an EMBL/GenBank/DDBJ whole genome shotgun (WGS) entry which is preliminary data.</text>
</comment>
<gene>
    <name evidence="1" type="ORF">ULVI_02760</name>
</gene>
<dbReference type="STRING" id="1763537.ULVI_02760"/>
<organism evidence="1 2">
    <name type="scientific">Cochleicola gelatinilyticus</name>
    <dbReference type="NCBI Taxonomy" id="1763537"/>
    <lineage>
        <taxon>Bacteria</taxon>
        <taxon>Pseudomonadati</taxon>
        <taxon>Bacteroidota</taxon>
        <taxon>Flavobacteriia</taxon>
        <taxon>Flavobacteriales</taxon>
        <taxon>Flavobacteriaceae</taxon>
        <taxon>Cochleicola</taxon>
    </lineage>
</organism>
<dbReference type="Proteomes" id="UP000077013">
    <property type="component" value="Unassembled WGS sequence"/>
</dbReference>
<dbReference type="OrthoDB" id="1430919at2"/>
<evidence type="ECO:0000313" key="2">
    <source>
        <dbReference type="Proteomes" id="UP000077013"/>
    </source>
</evidence>